<evidence type="ECO:0000313" key="4">
    <source>
        <dbReference type="Proteomes" id="UP001501490"/>
    </source>
</evidence>
<dbReference type="PANTHER" id="PTHR43329">
    <property type="entry name" value="EPOXIDE HYDROLASE"/>
    <property type="match status" value="1"/>
</dbReference>
<dbReference type="GO" id="GO:0016787">
    <property type="term" value="F:hydrolase activity"/>
    <property type="evidence" value="ECO:0007669"/>
    <property type="project" value="UniProtKB-KW"/>
</dbReference>
<reference evidence="4" key="1">
    <citation type="journal article" date="2019" name="Int. J. Syst. Evol. Microbiol.">
        <title>The Global Catalogue of Microorganisms (GCM) 10K type strain sequencing project: providing services to taxonomists for standard genome sequencing and annotation.</title>
        <authorList>
            <consortium name="The Broad Institute Genomics Platform"/>
            <consortium name="The Broad Institute Genome Sequencing Center for Infectious Disease"/>
            <person name="Wu L."/>
            <person name="Ma J."/>
        </authorList>
    </citation>
    <scope>NUCLEOTIDE SEQUENCE [LARGE SCALE GENOMIC DNA]</scope>
    <source>
        <strain evidence="4">JCM 16929</strain>
    </source>
</reference>
<keyword evidence="1 3" id="KW-0378">Hydrolase</keyword>
<dbReference type="EMBL" id="BAABAB010000044">
    <property type="protein sequence ID" value="GAA3637274.1"/>
    <property type="molecule type" value="Genomic_DNA"/>
</dbReference>
<protein>
    <submittedName>
        <fullName evidence="3">Alpha/beta hydrolase</fullName>
    </submittedName>
</protein>
<proteinExistence type="predicted"/>
<feature type="domain" description="AB hydrolase-1" evidence="2">
    <location>
        <begin position="2"/>
        <end position="246"/>
    </location>
</feature>
<accession>A0ABP7AP61</accession>
<dbReference type="SUPFAM" id="SSF53474">
    <property type="entry name" value="alpha/beta-Hydrolases"/>
    <property type="match status" value="1"/>
</dbReference>
<dbReference type="Proteomes" id="UP001501490">
    <property type="component" value="Unassembled WGS sequence"/>
</dbReference>
<dbReference type="PRINTS" id="PR00412">
    <property type="entry name" value="EPOXHYDRLASE"/>
</dbReference>
<dbReference type="InterPro" id="IPR000073">
    <property type="entry name" value="AB_hydrolase_1"/>
</dbReference>
<name>A0ABP7AP61_9ACTN</name>
<evidence type="ECO:0000313" key="3">
    <source>
        <dbReference type="EMBL" id="GAA3637274.1"/>
    </source>
</evidence>
<dbReference type="PRINTS" id="PR00111">
    <property type="entry name" value="ABHYDROLASE"/>
</dbReference>
<gene>
    <name evidence="3" type="ORF">GCM10022236_44730</name>
</gene>
<comment type="caution">
    <text evidence="3">The sequence shown here is derived from an EMBL/GenBank/DDBJ whole genome shotgun (WGS) entry which is preliminary data.</text>
</comment>
<dbReference type="Gene3D" id="3.40.50.1820">
    <property type="entry name" value="alpha/beta hydrolase"/>
    <property type="match status" value="1"/>
</dbReference>
<organism evidence="3 4">
    <name type="scientific">Microlunatus ginsengisoli</name>
    <dbReference type="NCBI Taxonomy" id="363863"/>
    <lineage>
        <taxon>Bacteria</taxon>
        <taxon>Bacillati</taxon>
        <taxon>Actinomycetota</taxon>
        <taxon>Actinomycetes</taxon>
        <taxon>Propionibacteriales</taxon>
        <taxon>Propionibacteriaceae</taxon>
        <taxon>Microlunatus</taxon>
    </lineage>
</organism>
<dbReference type="InterPro" id="IPR000639">
    <property type="entry name" value="Epox_hydrolase-like"/>
</dbReference>
<dbReference type="RefSeq" id="WP_344808766.1">
    <property type="nucleotide sequence ID" value="NZ_BAABAB010000044.1"/>
</dbReference>
<evidence type="ECO:0000256" key="1">
    <source>
        <dbReference type="ARBA" id="ARBA00022801"/>
    </source>
</evidence>
<dbReference type="InterPro" id="IPR029058">
    <property type="entry name" value="AB_hydrolase_fold"/>
</dbReference>
<dbReference type="Pfam" id="PF00561">
    <property type="entry name" value="Abhydrolase_1"/>
    <property type="match status" value="1"/>
</dbReference>
<sequence>MVVLLHGFAEFWWAWRHQIVPLDAAGYAVAAMDLRGYGASDKTPRGYDARTTAGDIAGVIRSLGHRQAVLVGHDWGGMAAWAASAYVPEQVRALVMIASPHPLTYPWRRAGRELAWAQLPVLPERRIVARSGAYVEHLLRSRAAPGRDWLPDQDARRYRDALMLWPSPHCALEYQRMFARDRLRSAGRELRRALRRGTTAPLLSIHGREDPVLPLVAMTSAQRYVAGPHRVIQLPGVGHLPHEEDPDAVTDALLGWLSALE</sequence>
<evidence type="ECO:0000259" key="2">
    <source>
        <dbReference type="Pfam" id="PF00561"/>
    </source>
</evidence>
<keyword evidence="4" id="KW-1185">Reference proteome</keyword>